<dbReference type="Proteomes" id="UP000276741">
    <property type="component" value="Chromosome"/>
</dbReference>
<dbReference type="EMBL" id="BMQS01000010">
    <property type="protein sequence ID" value="GGT96457.1"/>
    <property type="molecule type" value="Genomic_DNA"/>
</dbReference>
<evidence type="ECO:0000256" key="8">
    <source>
        <dbReference type="ARBA" id="ARBA00022737"/>
    </source>
</evidence>
<feature type="domain" description="4Fe-4S His(Cys)3-ligated-type" evidence="15">
    <location>
        <begin position="73"/>
        <end position="112"/>
    </location>
</feature>
<dbReference type="Pfam" id="PF00384">
    <property type="entry name" value="Molybdopterin"/>
    <property type="match status" value="1"/>
</dbReference>
<dbReference type="InterPro" id="IPR019574">
    <property type="entry name" value="NADH_UbQ_OxRdtase_Gsu_4Fe4S-bd"/>
</dbReference>
<dbReference type="PROSITE" id="PS51839">
    <property type="entry name" value="4FE4S_HC3"/>
    <property type="match status" value="1"/>
</dbReference>
<comment type="cofactor">
    <cofactor evidence="1">
        <name>Mo-bis(molybdopterin guanine dinucleotide)</name>
        <dbReference type="ChEBI" id="CHEBI:60539"/>
    </cofactor>
</comment>
<dbReference type="InterPro" id="IPR009010">
    <property type="entry name" value="Asp_de-COase-like_dom_sf"/>
</dbReference>
<dbReference type="PROSITE" id="PS51669">
    <property type="entry name" value="4FE4S_MOW_BIS_MGD"/>
    <property type="match status" value="1"/>
</dbReference>
<keyword evidence="8" id="KW-0677">Repeat</keyword>
<dbReference type="Gene3D" id="2.20.25.90">
    <property type="entry name" value="ADC-like domains"/>
    <property type="match status" value="1"/>
</dbReference>
<dbReference type="GO" id="GO:0022904">
    <property type="term" value="P:respiratory electron transport chain"/>
    <property type="evidence" value="ECO:0007669"/>
    <property type="project" value="TreeGrafter"/>
</dbReference>
<keyword evidence="11" id="KW-0411">Iron-sulfur</keyword>
<dbReference type="SUPFAM" id="SSF50692">
    <property type="entry name" value="ADC-like"/>
    <property type="match status" value="1"/>
</dbReference>
<dbReference type="SUPFAM" id="SSF54292">
    <property type="entry name" value="2Fe-2S ferredoxin-like"/>
    <property type="match status" value="1"/>
</dbReference>
<proteinExistence type="inferred from homology"/>
<dbReference type="PIRSF" id="PIRSF036643">
    <property type="entry name" value="FDH_alpha"/>
    <property type="match status" value="1"/>
</dbReference>
<dbReference type="Proteomes" id="UP000616143">
    <property type="component" value="Unassembled WGS sequence"/>
</dbReference>
<dbReference type="FunFam" id="2.20.25.90:FF:000001">
    <property type="entry name" value="Formate dehydrogenase subunit alpha"/>
    <property type="match status" value="1"/>
</dbReference>
<keyword evidence="9" id="KW-0560">Oxidoreductase</keyword>
<evidence type="ECO:0000256" key="4">
    <source>
        <dbReference type="ARBA" id="ARBA00022485"/>
    </source>
</evidence>
<feature type="domain" description="4Fe-4S Mo/W bis-MGD-type" evidence="14">
    <location>
        <begin position="247"/>
        <end position="303"/>
    </location>
</feature>
<dbReference type="KEGG" id="sacd:HS1genome_2216"/>
<dbReference type="Pfam" id="PF13510">
    <property type="entry name" value="Fer2_4"/>
    <property type="match status" value="1"/>
</dbReference>
<dbReference type="GO" id="GO:0051537">
    <property type="term" value="F:2 iron, 2 sulfur cluster binding"/>
    <property type="evidence" value="ECO:0007669"/>
    <property type="project" value="UniProtKB-KW"/>
</dbReference>
<comment type="cofactor">
    <cofactor evidence="2">
        <name>[4Fe-4S] cluster</name>
        <dbReference type="ChEBI" id="CHEBI:49883"/>
    </cofactor>
</comment>
<keyword evidence="10" id="KW-0408">Iron</keyword>
<dbReference type="SMART" id="SM00929">
    <property type="entry name" value="NADH-G_4Fe-4S_3"/>
    <property type="match status" value="1"/>
</dbReference>
<evidence type="ECO:0000256" key="2">
    <source>
        <dbReference type="ARBA" id="ARBA00001966"/>
    </source>
</evidence>
<protein>
    <submittedName>
        <fullName evidence="16">Formate dehydrogenase subunit alpha</fullName>
    </submittedName>
</protein>
<dbReference type="GO" id="GO:0043546">
    <property type="term" value="F:molybdopterin cofactor binding"/>
    <property type="evidence" value="ECO:0007669"/>
    <property type="project" value="InterPro"/>
</dbReference>
<feature type="domain" description="4Fe-4S ferredoxin-type" evidence="13">
    <location>
        <begin position="130"/>
        <end position="159"/>
    </location>
</feature>
<evidence type="ECO:0000256" key="11">
    <source>
        <dbReference type="ARBA" id="ARBA00023014"/>
    </source>
</evidence>
<comment type="similarity">
    <text evidence="3">In the C-terminal section; belongs to the prokaryotic molybdopterin-containing oxidoreductase family.</text>
</comment>
<evidence type="ECO:0000256" key="7">
    <source>
        <dbReference type="ARBA" id="ARBA00022723"/>
    </source>
</evidence>
<dbReference type="CDD" id="cd02753">
    <property type="entry name" value="MopB_Formate-Dh-H"/>
    <property type="match status" value="1"/>
</dbReference>
<evidence type="ECO:0000259" key="13">
    <source>
        <dbReference type="PROSITE" id="PS51379"/>
    </source>
</evidence>
<evidence type="ECO:0000256" key="10">
    <source>
        <dbReference type="ARBA" id="ARBA00023004"/>
    </source>
</evidence>
<dbReference type="FunFam" id="3.10.20.740:FF:000003">
    <property type="entry name" value="Formate dehydrogenase subunit alpha"/>
    <property type="match status" value="1"/>
</dbReference>
<evidence type="ECO:0000313" key="18">
    <source>
        <dbReference type="Proteomes" id="UP000276741"/>
    </source>
</evidence>
<dbReference type="InterPro" id="IPR036010">
    <property type="entry name" value="2Fe-2S_ferredoxin-like_sf"/>
</dbReference>
<evidence type="ECO:0000256" key="5">
    <source>
        <dbReference type="ARBA" id="ARBA00022505"/>
    </source>
</evidence>
<dbReference type="RefSeq" id="WP_179950423.1">
    <property type="nucleotide sequence ID" value="NZ_AP018553.1"/>
</dbReference>
<keyword evidence="4" id="KW-0004">4Fe-4S</keyword>
<reference evidence="16" key="3">
    <citation type="journal article" date="2019" name="BMC Res. Notes">
        <title>Complete genome sequence of the Sulfodiicoccus acidiphilus strain HS-1T, the first crenarchaeon that lacks polB3, isolated from an acidic hot spring in Ohwaku-dani, Hakone, Japan.</title>
        <authorList>
            <person name="Sakai H.D."/>
            <person name="Kurosawa N."/>
        </authorList>
    </citation>
    <scope>NUCLEOTIDE SEQUENCE</scope>
    <source>
        <strain evidence="16">HS-1</strain>
    </source>
</reference>
<evidence type="ECO:0000259" key="15">
    <source>
        <dbReference type="PROSITE" id="PS51839"/>
    </source>
</evidence>
<reference evidence="18" key="2">
    <citation type="submission" date="2018-04" db="EMBL/GenBank/DDBJ databases">
        <title>Complete genome sequence of Sulfodiicoccus acidiphilus strain HS-1.</title>
        <authorList>
            <person name="Sakai H.D."/>
            <person name="Kurosawa N."/>
        </authorList>
    </citation>
    <scope>NUCLEOTIDE SEQUENCE [LARGE SCALE GENOMIC DNA]</scope>
    <source>
        <strain evidence="18">HS-1</strain>
    </source>
</reference>
<dbReference type="InterPro" id="IPR006478">
    <property type="entry name" value="Formate_DH_asu"/>
</dbReference>
<dbReference type="GO" id="GO:0016020">
    <property type="term" value="C:membrane"/>
    <property type="evidence" value="ECO:0007669"/>
    <property type="project" value="TreeGrafter"/>
</dbReference>
<dbReference type="GO" id="GO:0015942">
    <property type="term" value="P:formate metabolic process"/>
    <property type="evidence" value="ECO:0007669"/>
    <property type="project" value="InterPro"/>
</dbReference>
<dbReference type="FunFam" id="3.40.228.10:FF:000002">
    <property type="entry name" value="Formate dehydrogenase subunit alpha"/>
    <property type="match status" value="1"/>
</dbReference>
<dbReference type="InterPro" id="IPR017900">
    <property type="entry name" value="4Fe4S_Fe_S_CS"/>
</dbReference>
<evidence type="ECO:0000256" key="1">
    <source>
        <dbReference type="ARBA" id="ARBA00001942"/>
    </source>
</evidence>
<keyword evidence="18" id="KW-1185">Reference proteome</keyword>
<reference evidence="17" key="4">
    <citation type="submission" date="2020-09" db="EMBL/GenBank/DDBJ databases">
        <authorList>
            <person name="Sun Q."/>
            <person name="Ohkuma M."/>
        </authorList>
    </citation>
    <scope>NUCLEOTIDE SEQUENCE</scope>
    <source>
        <strain evidence="17">JCM 31740</strain>
    </source>
</reference>
<dbReference type="InterPro" id="IPR006963">
    <property type="entry name" value="Mopterin_OxRdtase_4Fe-4S_dom"/>
</dbReference>
<dbReference type="FunFam" id="3.30.70.20:FF:000032">
    <property type="entry name" value="Formate dehydrogenase, alpha subunit"/>
    <property type="match status" value="1"/>
</dbReference>
<dbReference type="EMBL" id="AP018553">
    <property type="protein sequence ID" value="BBD73827.1"/>
    <property type="molecule type" value="Genomic_DNA"/>
</dbReference>
<accession>A0A348B6M5</accession>
<dbReference type="SUPFAM" id="SSF54862">
    <property type="entry name" value="4Fe-4S ferredoxins"/>
    <property type="match status" value="1"/>
</dbReference>
<dbReference type="GO" id="GO:0008863">
    <property type="term" value="F:formate dehydrogenase (NAD+) activity"/>
    <property type="evidence" value="ECO:0007669"/>
    <property type="project" value="InterPro"/>
</dbReference>
<dbReference type="PANTHER" id="PTHR43105:SF14">
    <property type="entry name" value="FORMATE DEHYDROGENASE H"/>
    <property type="match status" value="1"/>
</dbReference>
<dbReference type="GO" id="GO:0003954">
    <property type="term" value="F:NADH dehydrogenase activity"/>
    <property type="evidence" value="ECO:0007669"/>
    <property type="project" value="TreeGrafter"/>
</dbReference>
<dbReference type="SMART" id="SM00926">
    <property type="entry name" value="Molybdop_Fe4S4"/>
    <property type="match status" value="1"/>
</dbReference>
<dbReference type="Pfam" id="PF04879">
    <property type="entry name" value="Molybdop_Fe4S4"/>
    <property type="match status" value="1"/>
</dbReference>
<gene>
    <name evidence="17" type="ORF">GCM10007116_12570</name>
    <name evidence="16" type="ORF">HS1genome_2216</name>
</gene>
<dbReference type="GO" id="GO:0051539">
    <property type="term" value="F:4 iron, 4 sulfur cluster binding"/>
    <property type="evidence" value="ECO:0007669"/>
    <property type="project" value="UniProtKB-KW"/>
</dbReference>
<dbReference type="InterPro" id="IPR050123">
    <property type="entry name" value="Prok_molybdopt-oxidoreductase"/>
</dbReference>
<dbReference type="Gene3D" id="2.40.40.20">
    <property type="match status" value="1"/>
</dbReference>
<evidence type="ECO:0000256" key="9">
    <source>
        <dbReference type="ARBA" id="ARBA00023002"/>
    </source>
</evidence>
<dbReference type="Pfam" id="PF00037">
    <property type="entry name" value="Fer4"/>
    <property type="match status" value="1"/>
</dbReference>
<evidence type="ECO:0000259" key="14">
    <source>
        <dbReference type="PROSITE" id="PS51669"/>
    </source>
</evidence>
<feature type="domain" description="4Fe-4S ferredoxin-type" evidence="13">
    <location>
        <begin position="171"/>
        <end position="200"/>
    </location>
</feature>
<dbReference type="AlphaFoldDB" id="A0A348B6M5"/>
<keyword evidence="7" id="KW-0479">Metal-binding</keyword>
<dbReference type="InterPro" id="IPR001041">
    <property type="entry name" value="2Fe-2S_ferredoxin-type"/>
</dbReference>
<evidence type="ECO:0000256" key="3">
    <source>
        <dbReference type="ARBA" id="ARBA00007023"/>
    </source>
</evidence>
<evidence type="ECO:0000313" key="17">
    <source>
        <dbReference type="EMBL" id="GGT96457.1"/>
    </source>
</evidence>
<organism evidence="16 18">
    <name type="scientific">Sulfodiicoccus acidiphilus</name>
    <dbReference type="NCBI Taxonomy" id="1670455"/>
    <lineage>
        <taxon>Archaea</taxon>
        <taxon>Thermoproteota</taxon>
        <taxon>Thermoprotei</taxon>
        <taxon>Sulfolobales</taxon>
        <taxon>Sulfolobaceae</taxon>
        <taxon>Sulfodiicoccus</taxon>
    </lineage>
</organism>
<dbReference type="InterPro" id="IPR006656">
    <property type="entry name" value="Mopterin_OxRdtase"/>
</dbReference>
<dbReference type="PROSITE" id="PS51379">
    <property type="entry name" value="4FE4S_FER_2"/>
    <property type="match status" value="2"/>
</dbReference>
<dbReference type="SUPFAM" id="SSF53706">
    <property type="entry name" value="Formate dehydrogenase/DMSO reductase, domains 1-3"/>
    <property type="match status" value="1"/>
</dbReference>
<reference evidence="17" key="1">
    <citation type="journal article" date="2014" name="Int. J. Syst. Evol. Microbiol.">
        <title>Complete genome sequence of Corynebacterium casei LMG S-19264T (=DSM 44701T), isolated from a smear-ripened cheese.</title>
        <authorList>
            <consortium name="US DOE Joint Genome Institute (JGI-PGF)"/>
            <person name="Walter F."/>
            <person name="Albersmeier A."/>
            <person name="Kalinowski J."/>
            <person name="Ruckert C."/>
        </authorList>
    </citation>
    <scope>NUCLEOTIDE SEQUENCE</scope>
    <source>
        <strain evidence="17">JCM 31740</strain>
    </source>
</reference>
<feature type="domain" description="2Fe-2S ferredoxin-type" evidence="12">
    <location>
        <begin position="1"/>
        <end position="75"/>
    </location>
</feature>
<dbReference type="InterPro" id="IPR017896">
    <property type="entry name" value="4Fe4S_Fe-S-bd"/>
</dbReference>
<dbReference type="Gene3D" id="3.10.20.740">
    <property type="match status" value="1"/>
</dbReference>
<evidence type="ECO:0000259" key="12">
    <source>
        <dbReference type="PROSITE" id="PS51085"/>
    </source>
</evidence>
<dbReference type="Gene3D" id="3.40.228.10">
    <property type="entry name" value="Dimethylsulfoxide Reductase, domain 2"/>
    <property type="match status" value="1"/>
</dbReference>
<dbReference type="PROSITE" id="PS00198">
    <property type="entry name" value="4FE4S_FER_1"/>
    <property type="match status" value="1"/>
</dbReference>
<dbReference type="GeneID" id="38667672"/>
<dbReference type="Gene3D" id="3.40.50.740">
    <property type="match status" value="1"/>
</dbReference>
<dbReference type="PROSITE" id="PS51085">
    <property type="entry name" value="2FE2S_FER_2"/>
    <property type="match status" value="1"/>
</dbReference>
<dbReference type="PANTHER" id="PTHR43105">
    <property type="entry name" value="RESPIRATORY NITRATE REDUCTASE"/>
    <property type="match status" value="1"/>
</dbReference>
<dbReference type="OrthoDB" id="23466at2157"/>
<sequence>MRIVVDGHTLDVEQGPNLLEVLLSAGFYVPHLCYNKFLGPLKTCDACVVEANGRLVRSCSIPVVEGMKIGVRSTESLRLRALDHLLQHHQLYCTVCDNNLDCELHEAFVKSRVTRQNYVDRGYEVDDSNPFYIYDPNQCILSGRCVEACQDVVVNEVIKIDWDKKRVVWSDGAPINFSSCVSCGTCVTVCPVNALMEKSMLGRAGFLTGMKEEVKRKLVTSLKGAEYTFEPIMFFSQVDAKLRNSIVKRTKTVCPFCGVGCSFEVWTRGREILKVEPKPESPANGVATCVKGKFGLSFVNSRDRLTRPLIRDGDHFREASWQEAISFIATKLSRIKEKYGPDSIGVIASCTGTNEEAYLAQRFARDVVGTHNIDNCARYCQAPATTGLWRTVGYGGDSGSITDVEEADLVIIVGSNTAEAHPVLAGRIKRAKKLRGQKLIVVDVRRHEMAERADLFITPKIGTDLVLLNGVMKYIVDRGWQDEKFIRERTVGYDAFVESLKQYTLENVEAVTGVPKETVIKVATMIHEAKSVVALWAMGVTQHQDGSETSTAISNLLLLTGNYGRPNTGGYPLRGHANVQGVSDFGALPTMMPGYQPTSDEEVLTKFEKAWNTKLPRSKGLTSTEMVDAALQGKMKAMVVMGEDKLNADAGRETVRRALSNLELLVVTELFMTETAKLATVVLPAAASLEKEGTFVNTERRIQRLYKVMEPLGEARSEFQILLDLAKAMGKEFPYTNPEDVMGEAAQLCPIFAGVAYSRLEGFNSLQWPVKPSGEDSRYLYADKFAFPDGKARFYRTTHYEPRVENPTYDLMLVNGRMLEHFHWANLTGRVSGIKYKVPEVYLEVSPQVAAEKGLKDGDLVMVSSSNGRLKTRVMVTNRLEGKKVFLSLHDSKEMNVNELTDPMTRDPTSKTPAYKETPVYVEKLEDCVSCEPPLPKWNPRYGKKTPQVGVNVELKWGRPDYTYRGELNE</sequence>
<evidence type="ECO:0000313" key="16">
    <source>
        <dbReference type="EMBL" id="BBD73827.1"/>
    </source>
</evidence>
<dbReference type="NCBIfam" id="TIGR01591">
    <property type="entry name" value="Fdh-alpha"/>
    <property type="match status" value="1"/>
</dbReference>
<dbReference type="Pfam" id="PF01568">
    <property type="entry name" value="Molydop_binding"/>
    <property type="match status" value="1"/>
</dbReference>
<dbReference type="GO" id="GO:0046872">
    <property type="term" value="F:metal ion binding"/>
    <property type="evidence" value="ECO:0007669"/>
    <property type="project" value="UniProtKB-KW"/>
</dbReference>
<dbReference type="InterPro" id="IPR041924">
    <property type="entry name" value="Formate_Dh-H_N"/>
</dbReference>
<keyword evidence="6" id="KW-0001">2Fe-2S</keyword>
<dbReference type="CDD" id="cd00207">
    <property type="entry name" value="fer2"/>
    <property type="match status" value="1"/>
</dbReference>
<keyword evidence="5" id="KW-0500">Molybdenum</keyword>
<dbReference type="InterPro" id="IPR006657">
    <property type="entry name" value="MoPterin_dinucl-bd_dom"/>
</dbReference>
<name>A0A348B6M5_9CREN</name>
<evidence type="ECO:0000256" key="6">
    <source>
        <dbReference type="ARBA" id="ARBA00022714"/>
    </source>
</evidence>
<dbReference type="Gene3D" id="3.30.70.20">
    <property type="match status" value="1"/>
</dbReference>
<dbReference type="Pfam" id="PF10588">
    <property type="entry name" value="NADH-G_4Fe-4S_3"/>
    <property type="match status" value="1"/>
</dbReference>